<feature type="region of interest" description="Disordered" evidence="1">
    <location>
        <begin position="1"/>
        <end position="23"/>
    </location>
</feature>
<evidence type="ECO:0000313" key="3">
    <source>
        <dbReference type="Proteomes" id="UP000054359"/>
    </source>
</evidence>
<protein>
    <submittedName>
        <fullName evidence="2">Uncharacterized protein</fullName>
    </submittedName>
</protein>
<keyword evidence="3" id="KW-1185">Reference proteome</keyword>
<evidence type="ECO:0000313" key="2">
    <source>
        <dbReference type="EMBL" id="KFM73393.1"/>
    </source>
</evidence>
<name>A0A087U7Q4_STEMI</name>
<feature type="compositionally biased region" description="Polar residues" evidence="1">
    <location>
        <begin position="1"/>
        <end position="20"/>
    </location>
</feature>
<evidence type="ECO:0000256" key="1">
    <source>
        <dbReference type="SAM" id="MobiDB-lite"/>
    </source>
</evidence>
<dbReference type="OrthoDB" id="8854879at2759"/>
<dbReference type="AlphaFoldDB" id="A0A087U7Q4"/>
<organism evidence="2 3">
    <name type="scientific">Stegodyphus mimosarum</name>
    <name type="common">African social velvet spider</name>
    <dbReference type="NCBI Taxonomy" id="407821"/>
    <lineage>
        <taxon>Eukaryota</taxon>
        <taxon>Metazoa</taxon>
        <taxon>Ecdysozoa</taxon>
        <taxon>Arthropoda</taxon>
        <taxon>Chelicerata</taxon>
        <taxon>Arachnida</taxon>
        <taxon>Araneae</taxon>
        <taxon>Araneomorphae</taxon>
        <taxon>Entelegynae</taxon>
        <taxon>Eresoidea</taxon>
        <taxon>Eresidae</taxon>
        <taxon>Stegodyphus</taxon>
    </lineage>
</organism>
<feature type="compositionally biased region" description="Polar residues" evidence="1">
    <location>
        <begin position="133"/>
        <end position="153"/>
    </location>
</feature>
<dbReference type="EMBL" id="KK118596">
    <property type="protein sequence ID" value="KFM73393.1"/>
    <property type="molecule type" value="Genomic_DNA"/>
</dbReference>
<dbReference type="Proteomes" id="UP000054359">
    <property type="component" value="Unassembled WGS sequence"/>
</dbReference>
<accession>A0A087U7Q4</accession>
<sequence>MMSGQHKQISQSPNSGNSANVFEINSPYSGFQSQHHLLPFNGQITPVDPMKIDPQSLANDGIIEFGGPTMHQVTNTRLKNLINNRKSQKEQLQNYMPPQNVGNLYSETPASPLPNRPLSNGSDNYGHPPPSTPTSVQSRSGSNQTDTGLNNEESAYLGQSLE</sequence>
<gene>
    <name evidence="2" type="ORF">X975_01055</name>
</gene>
<proteinExistence type="predicted"/>
<feature type="region of interest" description="Disordered" evidence="1">
    <location>
        <begin position="89"/>
        <end position="162"/>
    </location>
</feature>
<reference evidence="2 3" key="1">
    <citation type="submission" date="2013-11" db="EMBL/GenBank/DDBJ databases">
        <title>Genome sequencing of Stegodyphus mimosarum.</title>
        <authorList>
            <person name="Bechsgaard J."/>
        </authorList>
    </citation>
    <scope>NUCLEOTIDE SEQUENCE [LARGE SCALE GENOMIC DNA]</scope>
</reference>
<feature type="compositionally biased region" description="Polar residues" evidence="1">
    <location>
        <begin position="89"/>
        <end position="109"/>
    </location>
</feature>
<feature type="non-terminal residue" evidence="2">
    <location>
        <position position="162"/>
    </location>
</feature>